<dbReference type="AlphaFoldDB" id="A0A2X4PWZ9"/>
<evidence type="ECO:0000313" key="3">
    <source>
        <dbReference type="EMBL" id="SQH73009.1"/>
    </source>
</evidence>
<dbReference type="InterPro" id="IPR023795">
    <property type="entry name" value="Serpin_CS"/>
</dbReference>
<dbReference type="SMART" id="SM00093">
    <property type="entry name" value="SERPIN"/>
    <property type="match status" value="1"/>
</dbReference>
<dbReference type="GO" id="GO:0005615">
    <property type="term" value="C:extracellular space"/>
    <property type="evidence" value="ECO:0007669"/>
    <property type="project" value="InterPro"/>
</dbReference>
<name>A0A2X4PWZ9_9PORP</name>
<protein>
    <submittedName>
        <fullName evidence="3">Serine protease inhibitor</fullName>
    </submittedName>
</protein>
<evidence type="ECO:0000313" key="4">
    <source>
        <dbReference type="Proteomes" id="UP000249300"/>
    </source>
</evidence>
<dbReference type="PROSITE" id="PS00284">
    <property type="entry name" value="SERPIN"/>
    <property type="match status" value="1"/>
</dbReference>
<dbReference type="InterPro" id="IPR000215">
    <property type="entry name" value="Serpin_fam"/>
</dbReference>
<dbReference type="Gene3D" id="3.30.497.10">
    <property type="entry name" value="Antithrombin, subunit I, domain 2"/>
    <property type="match status" value="1"/>
</dbReference>
<dbReference type="PANTHER" id="PTHR11461">
    <property type="entry name" value="SERINE PROTEASE INHIBITOR, SERPIN"/>
    <property type="match status" value="1"/>
</dbReference>
<dbReference type="InterPro" id="IPR023796">
    <property type="entry name" value="Serpin_dom"/>
</dbReference>
<dbReference type="EMBL" id="LS483447">
    <property type="protein sequence ID" value="SQH73009.1"/>
    <property type="molecule type" value="Genomic_DNA"/>
</dbReference>
<dbReference type="RefSeq" id="WP_023941009.1">
    <property type="nucleotide sequence ID" value="NZ_LS483447.1"/>
</dbReference>
<evidence type="ECO:0000256" key="1">
    <source>
        <dbReference type="RuleBase" id="RU000411"/>
    </source>
</evidence>
<feature type="domain" description="Serpin" evidence="2">
    <location>
        <begin position="83"/>
        <end position="450"/>
    </location>
</feature>
<dbReference type="InterPro" id="IPR042178">
    <property type="entry name" value="Serpin_sf_1"/>
</dbReference>
<dbReference type="SUPFAM" id="SSF56574">
    <property type="entry name" value="Serpins"/>
    <property type="match status" value="1"/>
</dbReference>
<dbReference type="Gene3D" id="2.30.39.10">
    <property type="entry name" value="Alpha-1-antitrypsin, domain 1"/>
    <property type="match status" value="1"/>
</dbReference>
<evidence type="ECO:0000259" key="2">
    <source>
        <dbReference type="SMART" id="SM00093"/>
    </source>
</evidence>
<dbReference type="PROSITE" id="PS51257">
    <property type="entry name" value="PROKAR_LIPOPROTEIN"/>
    <property type="match status" value="1"/>
</dbReference>
<dbReference type="Pfam" id="PF00079">
    <property type="entry name" value="Serpin"/>
    <property type="match status" value="1"/>
</dbReference>
<dbReference type="InterPro" id="IPR042185">
    <property type="entry name" value="Serpin_sf_2"/>
</dbReference>
<dbReference type="CDD" id="cd00172">
    <property type="entry name" value="serpin"/>
    <property type="match status" value="1"/>
</dbReference>
<dbReference type="GO" id="GO:0004867">
    <property type="term" value="F:serine-type endopeptidase inhibitor activity"/>
    <property type="evidence" value="ECO:0007669"/>
    <property type="project" value="InterPro"/>
</dbReference>
<keyword evidence="4" id="KW-1185">Reference proteome</keyword>
<dbReference type="KEGG" id="pcre:NCTC12858_00847"/>
<dbReference type="InterPro" id="IPR036186">
    <property type="entry name" value="Serpin_sf"/>
</dbReference>
<dbReference type="Proteomes" id="UP000249300">
    <property type="component" value="Chromosome 1"/>
</dbReference>
<gene>
    <name evidence="3" type="ORF">NCTC12858_00847</name>
</gene>
<sequence length="451" mass="50135">MKTKLICLALSSVFFLVGCGKDSPKGADVPQPEIPIPEGGVAILSQPELPEKGADVPSIKNTDNEPITEADKLLVKGANGFAYKMFAYVASKSRNENLILSPLSWEYAIAMVAAGASDEARGELVNAMGWSSADRQQLSEYHRRLTKDLETTSSERRLFVANALWVDEQRVQKLKADYPPVMLKYFDAAMSVLNLSKGEAIRYINEWIERKSYGKIKNLLSEDLASDDLAMILTNVLYFNTPWDRPFSKADTKKGEFMVATGAKQEVEMLRGCRTETLADLPEAQILRLPTEKKGFFLDIILPKNKKQELTAEFFAKHDPIKVFAKEENAIMRTVDIYLPKYKFTTKSMLLLNDADQEGARQLGLSKITQPGNLMGIMDNPNLLVSKVLQKCMVGWDEKGVEAAAATAVIFTDTAAPEEPVEFKADHPFFFTISHAGSGKLMFLGRVNSID</sequence>
<dbReference type="PANTHER" id="PTHR11461:SF211">
    <property type="entry name" value="GH10112P-RELATED"/>
    <property type="match status" value="1"/>
</dbReference>
<accession>A0A2X4PWZ9</accession>
<reference evidence="3 4" key="1">
    <citation type="submission" date="2018-06" db="EMBL/GenBank/DDBJ databases">
        <authorList>
            <consortium name="Pathogen Informatics"/>
            <person name="Doyle S."/>
        </authorList>
    </citation>
    <scope>NUCLEOTIDE SEQUENCE [LARGE SCALE GENOMIC DNA]</scope>
    <source>
        <strain evidence="3 4">NCTC12858</strain>
    </source>
</reference>
<proteinExistence type="inferred from homology"/>
<organism evidence="3 4">
    <name type="scientific">Porphyromonas crevioricanis</name>
    <dbReference type="NCBI Taxonomy" id="393921"/>
    <lineage>
        <taxon>Bacteria</taxon>
        <taxon>Pseudomonadati</taxon>
        <taxon>Bacteroidota</taxon>
        <taxon>Bacteroidia</taxon>
        <taxon>Bacteroidales</taxon>
        <taxon>Porphyromonadaceae</taxon>
        <taxon>Porphyromonas</taxon>
    </lineage>
</organism>
<comment type="similarity">
    <text evidence="1">Belongs to the serpin family.</text>
</comment>